<keyword evidence="2" id="KW-1185">Reference proteome</keyword>
<evidence type="ECO:0000313" key="2">
    <source>
        <dbReference type="Proteomes" id="UP000016922"/>
    </source>
</evidence>
<dbReference type="GeneID" id="19472076"/>
<protein>
    <submittedName>
        <fullName evidence="1">Uncharacterized protein</fullName>
    </submittedName>
</protein>
<dbReference type="AlphaFoldDB" id="S3DVB6"/>
<dbReference type="Proteomes" id="UP000016922">
    <property type="component" value="Unassembled WGS sequence"/>
</dbReference>
<reference evidence="1 2" key="1">
    <citation type="journal article" date="2013" name="BMC Genomics">
        <title>Genomics-driven discovery of the pneumocandin biosynthetic gene cluster in the fungus Glarea lozoyensis.</title>
        <authorList>
            <person name="Chen L."/>
            <person name="Yue Q."/>
            <person name="Zhang X."/>
            <person name="Xiang M."/>
            <person name="Wang C."/>
            <person name="Li S."/>
            <person name="Che Y."/>
            <person name="Ortiz-Lopez F.J."/>
            <person name="Bills G.F."/>
            <person name="Liu X."/>
            <person name="An Z."/>
        </authorList>
    </citation>
    <scope>NUCLEOTIDE SEQUENCE [LARGE SCALE GENOMIC DNA]</scope>
    <source>
        <strain evidence="2">ATCC 20868 / MF5171</strain>
    </source>
</reference>
<sequence>MENPWRMDLTEIHKLFRLLSRVFLKQRNPYGAITNTEHVSNELNAVDVTTGDGQTAIQRRNEKVKRFCLLITISDSPAQWFSKNDPLVQNTMVQRIEYGVWPDLKSSVITLRQLPSRFLDVLFFAEKGRRDRLLSLSGSANDNNLFEFTEADVYGMIAGANSRERILSILGLDKNYHHLNFMEPESHGIIADMCRPRLNARLPSWLFGQPTWTRIKTHDPG</sequence>
<dbReference type="KEGG" id="glz:GLAREA_13036"/>
<dbReference type="HOGENOM" id="CLU_1250773_0_0_1"/>
<accession>S3DVB6</accession>
<organism evidence="1 2">
    <name type="scientific">Glarea lozoyensis (strain ATCC 20868 / MF5171)</name>
    <dbReference type="NCBI Taxonomy" id="1116229"/>
    <lineage>
        <taxon>Eukaryota</taxon>
        <taxon>Fungi</taxon>
        <taxon>Dikarya</taxon>
        <taxon>Ascomycota</taxon>
        <taxon>Pezizomycotina</taxon>
        <taxon>Leotiomycetes</taxon>
        <taxon>Helotiales</taxon>
        <taxon>Helotiaceae</taxon>
        <taxon>Glarea</taxon>
    </lineage>
</organism>
<dbReference type="EMBL" id="KE145364">
    <property type="protein sequence ID" value="EPE30313.1"/>
    <property type="molecule type" value="Genomic_DNA"/>
</dbReference>
<evidence type="ECO:0000313" key="1">
    <source>
        <dbReference type="EMBL" id="EPE30313.1"/>
    </source>
</evidence>
<gene>
    <name evidence="1" type="ORF">GLAREA_13036</name>
</gene>
<dbReference type="RefSeq" id="XP_008082706.1">
    <property type="nucleotide sequence ID" value="XM_008084515.1"/>
</dbReference>
<name>S3DVB6_GLAL2</name>
<proteinExistence type="predicted"/>